<evidence type="ECO:0000256" key="1">
    <source>
        <dbReference type="SAM" id="SignalP"/>
    </source>
</evidence>
<name>A0A9P6L3C0_9AGAM</name>
<sequence>MWSATVDWVWSTILVLFVILGRSSRAELTYFSKHSSAFWAGPLTSPPFVAFLNTRQALAQHRVSSTSESSPIVSF</sequence>
<organism evidence="2 3">
    <name type="scientific">Thelephora terrestris</name>
    <dbReference type="NCBI Taxonomy" id="56493"/>
    <lineage>
        <taxon>Eukaryota</taxon>
        <taxon>Fungi</taxon>
        <taxon>Dikarya</taxon>
        <taxon>Basidiomycota</taxon>
        <taxon>Agaricomycotina</taxon>
        <taxon>Agaricomycetes</taxon>
        <taxon>Thelephorales</taxon>
        <taxon>Thelephoraceae</taxon>
        <taxon>Thelephora</taxon>
    </lineage>
</organism>
<dbReference type="Proteomes" id="UP000736335">
    <property type="component" value="Unassembled WGS sequence"/>
</dbReference>
<proteinExistence type="predicted"/>
<dbReference type="EMBL" id="WIUZ02000015">
    <property type="protein sequence ID" value="KAF9780833.1"/>
    <property type="molecule type" value="Genomic_DNA"/>
</dbReference>
<dbReference type="AlphaFoldDB" id="A0A9P6L3C0"/>
<evidence type="ECO:0000313" key="3">
    <source>
        <dbReference type="Proteomes" id="UP000736335"/>
    </source>
</evidence>
<keyword evidence="3" id="KW-1185">Reference proteome</keyword>
<comment type="caution">
    <text evidence="2">The sequence shown here is derived from an EMBL/GenBank/DDBJ whole genome shotgun (WGS) entry which is preliminary data.</text>
</comment>
<feature type="chain" id="PRO_5040318609" description="Secreted protein" evidence="1">
    <location>
        <begin position="27"/>
        <end position="75"/>
    </location>
</feature>
<reference evidence="2" key="2">
    <citation type="submission" date="2020-11" db="EMBL/GenBank/DDBJ databases">
        <authorList>
            <consortium name="DOE Joint Genome Institute"/>
            <person name="Kuo A."/>
            <person name="Miyauchi S."/>
            <person name="Kiss E."/>
            <person name="Drula E."/>
            <person name="Kohler A."/>
            <person name="Sanchez-Garcia M."/>
            <person name="Andreopoulos B."/>
            <person name="Barry K.W."/>
            <person name="Bonito G."/>
            <person name="Buee M."/>
            <person name="Carver A."/>
            <person name="Chen C."/>
            <person name="Cichocki N."/>
            <person name="Clum A."/>
            <person name="Culley D."/>
            <person name="Crous P.W."/>
            <person name="Fauchery L."/>
            <person name="Girlanda M."/>
            <person name="Hayes R."/>
            <person name="Keri Z."/>
            <person name="Labutti K."/>
            <person name="Lipzen A."/>
            <person name="Lombard V."/>
            <person name="Magnuson J."/>
            <person name="Maillard F."/>
            <person name="Morin E."/>
            <person name="Murat C."/>
            <person name="Nolan M."/>
            <person name="Ohm R."/>
            <person name="Pangilinan J."/>
            <person name="Pereira M."/>
            <person name="Perotto S."/>
            <person name="Peter M."/>
            <person name="Riley R."/>
            <person name="Sitrit Y."/>
            <person name="Stielow B."/>
            <person name="Szollosi G."/>
            <person name="Zifcakova L."/>
            <person name="Stursova M."/>
            <person name="Spatafora J.W."/>
            <person name="Tedersoo L."/>
            <person name="Vaario L.-M."/>
            <person name="Yamada A."/>
            <person name="Yan M."/>
            <person name="Wang P."/>
            <person name="Xu J."/>
            <person name="Bruns T."/>
            <person name="Baldrian P."/>
            <person name="Vilgalys R."/>
            <person name="Henrissat B."/>
            <person name="Grigoriev I.V."/>
            <person name="Hibbett D."/>
            <person name="Nagy L.G."/>
            <person name="Martin F.M."/>
        </authorList>
    </citation>
    <scope>NUCLEOTIDE SEQUENCE</scope>
    <source>
        <strain evidence="2">UH-Tt-Lm1</strain>
    </source>
</reference>
<evidence type="ECO:0000313" key="2">
    <source>
        <dbReference type="EMBL" id="KAF9780833.1"/>
    </source>
</evidence>
<accession>A0A9P6L3C0</accession>
<feature type="signal peptide" evidence="1">
    <location>
        <begin position="1"/>
        <end position="26"/>
    </location>
</feature>
<gene>
    <name evidence="2" type="ORF">BJ322DRAFT_1081961</name>
</gene>
<reference evidence="2" key="1">
    <citation type="journal article" date="2020" name="Nat. Commun.">
        <title>Large-scale genome sequencing of mycorrhizal fungi provides insights into the early evolution of symbiotic traits.</title>
        <authorList>
            <person name="Miyauchi S."/>
            <person name="Kiss E."/>
            <person name="Kuo A."/>
            <person name="Drula E."/>
            <person name="Kohler A."/>
            <person name="Sanchez-Garcia M."/>
            <person name="Morin E."/>
            <person name="Andreopoulos B."/>
            <person name="Barry K.W."/>
            <person name="Bonito G."/>
            <person name="Buee M."/>
            <person name="Carver A."/>
            <person name="Chen C."/>
            <person name="Cichocki N."/>
            <person name="Clum A."/>
            <person name="Culley D."/>
            <person name="Crous P.W."/>
            <person name="Fauchery L."/>
            <person name="Girlanda M."/>
            <person name="Hayes R.D."/>
            <person name="Keri Z."/>
            <person name="LaButti K."/>
            <person name="Lipzen A."/>
            <person name="Lombard V."/>
            <person name="Magnuson J."/>
            <person name="Maillard F."/>
            <person name="Murat C."/>
            <person name="Nolan M."/>
            <person name="Ohm R.A."/>
            <person name="Pangilinan J."/>
            <person name="Pereira M.F."/>
            <person name="Perotto S."/>
            <person name="Peter M."/>
            <person name="Pfister S."/>
            <person name="Riley R."/>
            <person name="Sitrit Y."/>
            <person name="Stielow J.B."/>
            <person name="Szollosi G."/>
            <person name="Zifcakova L."/>
            <person name="Stursova M."/>
            <person name="Spatafora J.W."/>
            <person name="Tedersoo L."/>
            <person name="Vaario L.M."/>
            <person name="Yamada A."/>
            <person name="Yan M."/>
            <person name="Wang P."/>
            <person name="Xu J."/>
            <person name="Bruns T."/>
            <person name="Baldrian P."/>
            <person name="Vilgalys R."/>
            <person name="Dunand C."/>
            <person name="Henrissat B."/>
            <person name="Grigoriev I.V."/>
            <person name="Hibbett D."/>
            <person name="Nagy L.G."/>
            <person name="Martin F.M."/>
        </authorList>
    </citation>
    <scope>NUCLEOTIDE SEQUENCE</scope>
    <source>
        <strain evidence="2">UH-Tt-Lm1</strain>
    </source>
</reference>
<evidence type="ECO:0008006" key="4">
    <source>
        <dbReference type="Google" id="ProtNLM"/>
    </source>
</evidence>
<keyword evidence="1" id="KW-0732">Signal</keyword>
<protein>
    <recommendedName>
        <fullName evidence="4">Secreted protein</fullName>
    </recommendedName>
</protein>